<dbReference type="EMBL" id="JAQQWM010000001">
    <property type="protein sequence ID" value="KAK8084004.1"/>
    <property type="molecule type" value="Genomic_DNA"/>
</dbReference>
<feature type="domain" description="DUF7580" evidence="2">
    <location>
        <begin position="338"/>
        <end position="544"/>
    </location>
</feature>
<protein>
    <recommendedName>
        <fullName evidence="2">DUF7580 domain-containing protein</fullName>
    </recommendedName>
</protein>
<organism evidence="3 4">
    <name type="scientific">Apiospora saccharicola</name>
    <dbReference type="NCBI Taxonomy" id="335842"/>
    <lineage>
        <taxon>Eukaryota</taxon>
        <taxon>Fungi</taxon>
        <taxon>Dikarya</taxon>
        <taxon>Ascomycota</taxon>
        <taxon>Pezizomycotina</taxon>
        <taxon>Sordariomycetes</taxon>
        <taxon>Xylariomycetidae</taxon>
        <taxon>Amphisphaeriales</taxon>
        <taxon>Apiosporaceae</taxon>
        <taxon>Apiospora</taxon>
    </lineage>
</organism>
<accession>A0ABR1WPI7</accession>
<dbReference type="PANTHER" id="PTHR35186:SF4">
    <property type="entry name" value="PRION-INHIBITION AND PROPAGATION HELO DOMAIN-CONTAINING PROTEIN"/>
    <property type="match status" value="1"/>
</dbReference>
<sequence length="556" mass="63174">MVRGMHSENQSGQPRGGLRGIDTYIELYGEWAKRHDLLARRRRLLIMEDMMLQDSLKILSPILDHEEIKEELIRCYYKEYETIIDTIKDLVHIIEELREKLDIDPHGKPRPSARAHSEWLRFKHIFEKEETKELFEAIGKHNGILRKCFEGRREISSDLNTTHSLGQNQHFNKRVYLSFPDRDCCSQTPQHWYTAKIRLEPKQSTGVVEMVEAMDNLDITTTSLAAAISPNKTPRKARFDISLRRFSRSPKPVPTQTTKQPAAAATPSRQQIRSICSYPAAKLLGGYLVNSDPDNQSMVILERKQPVTTPTCVVSWRSFLTGSPSIPGVSRSAFRRKKMSKKDRLGIASAAAWAALLLCGSTPWLEETKMMENDIVLLTEEDLATGNTSQGLYNANAVPAFSYRFSKPDAETCPPQNAESVTGNAIPHRTLFALAVLLIEIGLDTDFQNLYEQEDFAGSKATPAAARATFRGFEDRATLLDSFSVAEEAAEDLYDEMGDAYAEAVKRCLKFNFPGRKSLQRFENEVLRQHFFTGVVAPVHERYEQEQTRHRVFRSV</sequence>
<proteinExistence type="predicted"/>
<evidence type="ECO:0000259" key="2">
    <source>
        <dbReference type="Pfam" id="PF24476"/>
    </source>
</evidence>
<evidence type="ECO:0000313" key="3">
    <source>
        <dbReference type="EMBL" id="KAK8084004.1"/>
    </source>
</evidence>
<keyword evidence="4" id="KW-1185">Reference proteome</keyword>
<evidence type="ECO:0000256" key="1">
    <source>
        <dbReference type="SAM" id="MobiDB-lite"/>
    </source>
</evidence>
<comment type="caution">
    <text evidence="3">The sequence shown here is derived from an EMBL/GenBank/DDBJ whole genome shotgun (WGS) entry which is preliminary data.</text>
</comment>
<dbReference type="Proteomes" id="UP001446871">
    <property type="component" value="Unassembled WGS sequence"/>
</dbReference>
<feature type="region of interest" description="Disordered" evidence="1">
    <location>
        <begin position="247"/>
        <end position="267"/>
    </location>
</feature>
<dbReference type="PANTHER" id="PTHR35186">
    <property type="entry name" value="ANK_REP_REGION DOMAIN-CONTAINING PROTEIN"/>
    <property type="match status" value="1"/>
</dbReference>
<dbReference type="Pfam" id="PF24476">
    <property type="entry name" value="DUF7580"/>
    <property type="match status" value="1"/>
</dbReference>
<dbReference type="InterPro" id="IPR056002">
    <property type="entry name" value="DUF7580"/>
</dbReference>
<evidence type="ECO:0000313" key="4">
    <source>
        <dbReference type="Proteomes" id="UP001446871"/>
    </source>
</evidence>
<reference evidence="3 4" key="1">
    <citation type="submission" date="2023-01" db="EMBL/GenBank/DDBJ databases">
        <title>Analysis of 21 Apiospora genomes using comparative genomics revels a genus with tremendous synthesis potential of carbohydrate active enzymes and secondary metabolites.</title>
        <authorList>
            <person name="Sorensen T."/>
        </authorList>
    </citation>
    <scope>NUCLEOTIDE SEQUENCE [LARGE SCALE GENOMIC DNA]</scope>
    <source>
        <strain evidence="3 4">CBS 83171</strain>
    </source>
</reference>
<feature type="compositionally biased region" description="Low complexity" evidence="1">
    <location>
        <begin position="254"/>
        <end position="267"/>
    </location>
</feature>
<name>A0ABR1WPI7_9PEZI</name>
<gene>
    <name evidence="3" type="ORF">PG996_002785</name>
</gene>